<dbReference type="Proteomes" id="UP000294847">
    <property type="component" value="Chromosome 7"/>
</dbReference>
<organism evidence="1 2">
    <name type="scientific">Pyricularia oryzae</name>
    <name type="common">Rice blast fungus</name>
    <name type="synonym">Magnaporthe oryzae</name>
    <dbReference type="NCBI Taxonomy" id="318829"/>
    <lineage>
        <taxon>Eukaryota</taxon>
        <taxon>Fungi</taxon>
        <taxon>Dikarya</taxon>
        <taxon>Ascomycota</taxon>
        <taxon>Pezizomycotina</taxon>
        <taxon>Sordariomycetes</taxon>
        <taxon>Sordariomycetidae</taxon>
        <taxon>Magnaporthales</taxon>
        <taxon>Pyriculariaceae</taxon>
        <taxon>Pyricularia</taxon>
    </lineage>
</organism>
<evidence type="ECO:0000313" key="1">
    <source>
        <dbReference type="EMBL" id="QBZ65801.1"/>
    </source>
</evidence>
<reference evidence="1 2" key="1">
    <citation type="journal article" date="2019" name="Mol. Biol. Evol.">
        <title>Blast fungal genomes show frequent chromosomal changes, gene gains and losses, and effector gene turnover.</title>
        <authorList>
            <person name="Gomez Luciano L.B."/>
            <person name="Jason Tsai I."/>
            <person name="Chuma I."/>
            <person name="Tosa Y."/>
            <person name="Chen Y.H."/>
            <person name="Li J.Y."/>
            <person name="Li M.Y."/>
            <person name="Jade Lu M.Y."/>
            <person name="Nakayashiki H."/>
            <person name="Li W.H."/>
        </authorList>
    </citation>
    <scope>NUCLEOTIDE SEQUENCE [LARGE SCALE GENOMIC DNA]</scope>
    <source>
        <strain evidence="1">MZ5-1-6</strain>
    </source>
</reference>
<dbReference type="AlphaFoldDB" id="A0A4P7NTK6"/>
<name>A0A4P7NTK6_PYROR</name>
<dbReference type="EMBL" id="CP034210">
    <property type="protein sequence ID" value="QBZ65801.1"/>
    <property type="molecule type" value="Genomic_DNA"/>
</dbReference>
<proteinExistence type="predicted"/>
<evidence type="ECO:0000313" key="2">
    <source>
        <dbReference type="Proteomes" id="UP000294847"/>
    </source>
</evidence>
<accession>A0A4P7NTK6</accession>
<protein>
    <submittedName>
        <fullName evidence="1">Uncharacterized protein</fullName>
    </submittedName>
</protein>
<gene>
    <name evidence="1" type="ORF">PoMZ_12765</name>
</gene>
<sequence>MAGEDKIASFCDATTILRERTKTAPTVCEDSRAAPCR</sequence>